<reference evidence="1" key="2">
    <citation type="submission" date="2020-09" db="EMBL/GenBank/DDBJ databases">
        <authorList>
            <person name="Sun Q."/>
            <person name="Zhou Y."/>
        </authorList>
    </citation>
    <scope>NUCLEOTIDE SEQUENCE</scope>
    <source>
        <strain evidence="1">CGMCC 1.12924</strain>
    </source>
</reference>
<protein>
    <submittedName>
        <fullName evidence="1">Uncharacterized protein</fullName>
    </submittedName>
</protein>
<comment type="caution">
    <text evidence="1">The sequence shown here is derived from an EMBL/GenBank/DDBJ whole genome shotgun (WGS) entry which is preliminary data.</text>
</comment>
<evidence type="ECO:0000313" key="2">
    <source>
        <dbReference type="Proteomes" id="UP000652231"/>
    </source>
</evidence>
<reference evidence="1" key="1">
    <citation type="journal article" date="2014" name="Int. J. Syst. Evol. Microbiol.">
        <title>Complete genome sequence of Corynebacterium casei LMG S-19264T (=DSM 44701T), isolated from a smear-ripened cheese.</title>
        <authorList>
            <consortium name="US DOE Joint Genome Institute (JGI-PGF)"/>
            <person name="Walter F."/>
            <person name="Albersmeier A."/>
            <person name="Kalinowski J."/>
            <person name="Ruckert C."/>
        </authorList>
    </citation>
    <scope>NUCLEOTIDE SEQUENCE</scope>
    <source>
        <strain evidence="1">CGMCC 1.12924</strain>
    </source>
</reference>
<gene>
    <name evidence="1" type="ORF">GCM10011312_08090</name>
</gene>
<dbReference type="RefSeq" id="WP_188439758.1">
    <property type="nucleotide sequence ID" value="NZ_BMGK01000003.1"/>
</dbReference>
<keyword evidence="2" id="KW-1185">Reference proteome</keyword>
<sequence length="274" mass="31878">MKNDRNFNLDQILSNLRDSIDEFQPKLKFPDELKSSIERLVKSLKVFEENKIEINIDYDAFKAIGERLNEYTQNVSVHTLLVSRHGWFIDLIAPIDMPANAYTLFKSGNIKAGDKVIGDYYHEYIDDVFDTLKKRHKRRKFILEDILNGYKEKNYRMIIPCIFTQIDGISNDFTKKAFFTKKEKKYNHLPEFSALIKAETEGFLDYYISPLQNQTPIMVNEKYLGGFPCKFNRHQIIHGSSVSYGNKTNSLKAISFLKYLSDILTSLKTKGKIA</sequence>
<evidence type="ECO:0000313" key="1">
    <source>
        <dbReference type="EMBL" id="GGD86428.1"/>
    </source>
</evidence>
<accession>A0A8J2V838</accession>
<organism evidence="1 2">
    <name type="scientific">Planktosalinus lacus</name>
    <dbReference type="NCBI Taxonomy" id="1526573"/>
    <lineage>
        <taxon>Bacteria</taxon>
        <taxon>Pseudomonadati</taxon>
        <taxon>Bacteroidota</taxon>
        <taxon>Flavobacteriia</taxon>
        <taxon>Flavobacteriales</taxon>
        <taxon>Flavobacteriaceae</taxon>
        <taxon>Planktosalinus</taxon>
    </lineage>
</organism>
<name>A0A8J2V838_9FLAO</name>
<proteinExistence type="predicted"/>
<dbReference type="Proteomes" id="UP000652231">
    <property type="component" value="Unassembled WGS sequence"/>
</dbReference>
<dbReference type="EMBL" id="BMGK01000003">
    <property type="protein sequence ID" value="GGD86428.1"/>
    <property type="molecule type" value="Genomic_DNA"/>
</dbReference>
<dbReference type="AlphaFoldDB" id="A0A8J2V838"/>